<feature type="compositionally biased region" description="Polar residues" evidence="12">
    <location>
        <begin position="452"/>
        <end position="465"/>
    </location>
</feature>
<dbReference type="EMBL" id="HACG01022212">
    <property type="protein sequence ID" value="CEK69077.1"/>
    <property type="molecule type" value="Transcribed_RNA"/>
</dbReference>
<dbReference type="PANTHER" id="PTHR15237:SF0">
    <property type="entry name" value="CELL CYCLE CHECKPOINT CONTROL PROTEIN"/>
    <property type="match status" value="1"/>
</dbReference>
<feature type="region of interest" description="Disordered" evidence="12">
    <location>
        <begin position="383"/>
        <end position="402"/>
    </location>
</feature>
<dbReference type="AlphaFoldDB" id="A0A0B6ZL02"/>
<evidence type="ECO:0000256" key="2">
    <source>
        <dbReference type="ARBA" id="ARBA00008494"/>
    </source>
</evidence>
<reference evidence="13" key="1">
    <citation type="submission" date="2014-12" db="EMBL/GenBank/DDBJ databases">
        <title>Insight into the proteome of Arion vulgaris.</title>
        <authorList>
            <person name="Aradska J."/>
            <person name="Bulat T."/>
            <person name="Smidak R."/>
            <person name="Sarate P."/>
            <person name="Gangsoo J."/>
            <person name="Sialana F."/>
            <person name="Bilban M."/>
            <person name="Lubec G."/>
        </authorList>
    </citation>
    <scope>NUCLEOTIDE SEQUENCE</scope>
    <source>
        <tissue evidence="13">Skin</tissue>
    </source>
</reference>
<feature type="compositionally biased region" description="Basic and acidic residues" evidence="12">
    <location>
        <begin position="439"/>
        <end position="450"/>
    </location>
</feature>
<feature type="compositionally biased region" description="Low complexity" evidence="12">
    <location>
        <begin position="306"/>
        <end position="325"/>
    </location>
</feature>
<organism evidence="13">
    <name type="scientific">Arion vulgaris</name>
    <dbReference type="NCBI Taxonomy" id="1028688"/>
    <lineage>
        <taxon>Eukaryota</taxon>
        <taxon>Metazoa</taxon>
        <taxon>Spiralia</taxon>
        <taxon>Lophotrochozoa</taxon>
        <taxon>Mollusca</taxon>
        <taxon>Gastropoda</taxon>
        <taxon>Heterobranchia</taxon>
        <taxon>Euthyneura</taxon>
        <taxon>Panpulmonata</taxon>
        <taxon>Eupulmonata</taxon>
        <taxon>Stylommatophora</taxon>
        <taxon>Helicina</taxon>
        <taxon>Arionoidea</taxon>
        <taxon>Arionidae</taxon>
        <taxon>Arion</taxon>
    </lineage>
</organism>
<comment type="subcellular location">
    <subcellularLocation>
        <location evidence="1">Nucleus</location>
    </subcellularLocation>
</comment>
<feature type="region of interest" description="Disordered" evidence="12">
    <location>
        <begin position="282"/>
        <end position="361"/>
    </location>
</feature>
<evidence type="ECO:0000256" key="4">
    <source>
        <dbReference type="ARBA" id="ARBA00022722"/>
    </source>
</evidence>
<keyword evidence="5" id="KW-0227">DNA damage</keyword>
<gene>
    <name evidence="13" type="primary">ORF68821</name>
</gene>
<keyword evidence="3" id="KW-0597">Phosphoprotein</keyword>
<dbReference type="PANTHER" id="PTHR15237">
    <property type="entry name" value="DNA REPAIR PROTEIN RAD9"/>
    <property type="match status" value="1"/>
</dbReference>
<dbReference type="GO" id="GO:0031573">
    <property type="term" value="P:mitotic intra-S DNA damage checkpoint signaling"/>
    <property type="evidence" value="ECO:0007669"/>
    <property type="project" value="TreeGrafter"/>
</dbReference>
<comment type="similarity">
    <text evidence="2">Belongs to the rad9 family.</text>
</comment>
<dbReference type="InterPro" id="IPR007268">
    <property type="entry name" value="Rad9/Ddc1"/>
</dbReference>
<name>A0A0B6ZL02_9EUPU</name>
<keyword evidence="8" id="KW-0539">Nucleus</keyword>
<feature type="compositionally biased region" description="Polar residues" evidence="12">
    <location>
        <begin position="282"/>
        <end position="294"/>
    </location>
</feature>
<feature type="region of interest" description="Disordered" evidence="12">
    <location>
        <begin position="434"/>
        <end position="569"/>
    </location>
</feature>
<evidence type="ECO:0000256" key="9">
    <source>
        <dbReference type="ARBA" id="ARBA00059283"/>
    </source>
</evidence>
<dbReference type="GO" id="GO:0004527">
    <property type="term" value="F:exonuclease activity"/>
    <property type="evidence" value="ECO:0007669"/>
    <property type="project" value="UniProtKB-KW"/>
</dbReference>
<dbReference type="FunFam" id="3.70.10.10:FF:000005">
    <property type="entry name" value="Cell cycle checkpoint control protein"/>
    <property type="match status" value="1"/>
</dbReference>
<dbReference type="GO" id="GO:0030896">
    <property type="term" value="C:checkpoint clamp complex"/>
    <property type="evidence" value="ECO:0007669"/>
    <property type="project" value="InterPro"/>
</dbReference>
<evidence type="ECO:0000256" key="8">
    <source>
        <dbReference type="ARBA" id="ARBA00023242"/>
    </source>
</evidence>
<accession>A0A0B6ZL02</accession>
<keyword evidence="4" id="KW-0540">Nuclease</keyword>
<comment type="function">
    <text evidence="9">Component of the 9-1-1 cell-cycle checkpoint response complex that plays a major role in DNA repair. The 9-1-1 complex is recruited to DNA lesion upon damage by the RAD17-replication factor C (RFC) clamp loader complex. Acts then as a sliding clamp platform on DNA for several proteins involved in long-patch base excision repair (LP-BER). The 9-1-1 complex stimulates DNA polymerase beta (POLB) activity by increasing its affinity for the 3'-OH end of the primer-template and stabilizes POLB to those sites where LP-BER proceeds; endonuclease FEN1 cleavage activity on substrates with double, nick, or gap flaps of distinct sequences and lengths; and DNA ligase I (LIG1) on long-patch base excision repair substrates. The 9-1-1 complex is necessary for the recruitment of RHNO1 to sites of double-stranded breaks (DSB) occurring during the S phase. RAD9A possesses 3'-&gt;5' double stranded DNA exonuclease activity.</text>
</comment>
<dbReference type="GO" id="GO:0071479">
    <property type="term" value="P:cellular response to ionizing radiation"/>
    <property type="evidence" value="ECO:0007669"/>
    <property type="project" value="TreeGrafter"/>
</dbReference>
<proteinExistence type="inferred from homology"/>
<evidence type="ECO:0000256" key="5">
    <source>
        <dbReference type="ARBA" id="ARBA00022763"/>
    </source>
</evidence>
<dbReference type="SUPFAM" id="SSF55979">
    <property type="entry name" value="DNA clamp"/>
    <property type="match status" value="1"/>
</dbReference>
<evidence type="ECO:0000256" key="7">
    <source>
        <dbReference type="ARBA" id="ARBA00022839"/>
    </source>
</evidence>
<keyword evidence="7" id="KW-0269">Exonuclease</keyword>
<evidence type="ECO:0000256" key="12">
    <source>
        <dbReference type="SAM" id="MobiDB-lite"/>
    </source>
</evidence>
<dbReference type="Gene3D" id="3.70.10.10">
    <property type="match status" value="1"/>
</dbReference>
<evidence type="ECO:0000256" key="6">
    <source>
        <dbReference type="ARBA" id="ARBA00022801"/>
    </source>
</evidence>
<evidence type="ECO:0000256" key="10">
    <source>
        <dbReference type="ARBA" id="ARBA00069752"/>
    </source>
</evidence>
<feature type="compositionally biased region" description="Basic and acidic residues" evidence="12">
    <location>
        <begin position="342"/>
        <end position="354"/>
    </location>
</feature>
<protein>
    <recommendedName>
        <fullName evidence="10">Cell cycle checkpoint control protein RAD9A</fullName>
    </recommendedName>
    <alternativeName>
        <fullName evidence="11">DNA repair exonuclease rad9 homolog A</fullName>
    </alternativeName>
</protein>
<dbReference type="CDD" id="cd00577">
    <property type="entry name" value="PCNA"/>
    <property type="match status" value="1"/>
</dbReference>
<feature type="compositionally biased region" description="Low complexity" evidence="12">
    <location>
        <begin position="545"/>
        <end position="556"/>
    </location>
</feature>
<keyword evidence="6" id="KW-0378">Hydrolase</keyword>
<dbReference type="InterPro" id="IPR046938">
    <property type="entry name" value="DNA_clamp_sf"/>
</dbReference>
<evidence type="ECO:0000256" key="3">
    <source>
        <dbReference type="ARBA" id="ARBA00022553"/>
    </source>
</evidence>
<dbReference type="GO" id="GO:0000076">
    <property type="term" value="P:DNA replication checkpoint signaling"/>
    <property type="evidence" value="ECO:0007669"/>
    <property type="project" value="TreeGrafter"/>
</dbReference>
<feature type="compositionally biased region" description="Low complexity" evidence="12">
    <location>
        <begin position="477"/>
        <end position="489"/>
    </location>
</feature>
<dbReference type="Pfam" id="PF04139">
    <property type="entry name" value="Rad9"/>
    <property type="match status" value="1"/>
</dbReference>
<dbReference type="GO" id="GO:0006281">
    <property type="term" value="P:DNA repair"/>
    <property type="evidence" value="ECO:0007669"/>
    <property type="project" value="TreeGrafter"/>
</dbReference>
<sequence>MSSLKCTIPGLSLKVFGRAILSLSKIGDELYFEPLEDGLFLRSVNSSRSAYGSFQFSPSFFSNYVIGVTDKDGHSEDDDDDVLRCKLGMKSIMAVFKSLPTIDKMVEKCRVSLDVAEARLIFQMYCRHGIIKTHKLAFIECETLQAVFSKDMCPNKLTAVAKLLCDAVLNFQNNQEEITLIIRPNYVALKNYVDDEPDPHKVVHTELTLSPEEFEQYQAGVDADITFCLKELRAILAFADIAGLPVTLHFESAGRPITFSITTDLSFEANYVLATLADEESSAGNLASTSNKNGTHNRRGNTGKQNSVSNGRNSINRNSSNSSSSYAERHKNSTDNYSKSRNSHERVISLRDEAGPSNAVDDEMIDNDELSVMMDVTAAEDSYTSQHPVVTSDKNKSASVPQDRKRVLFLEEDDEEEDDTGWTLKARTAKNFLNPKPDLAFKDNPAELRKGNLNTNTPDETIQNNQDKHVNLPQQKSTTSSNSSNSETSVQQKYLSLKSAKTCDSETSPVIPVQDTNLCPSDKSEDEEIPVTPPSKKFRSVFFGTQSSTQSTQSQQKAVILAPDSEDDD</sequence>
<evidence type="ECO:0000256" key="11">
    <source>
        <dbReference type="ARBA" id="ARBA00079896"/>
    </source>
</evidence>
<evidence type="ECO:0000256" key="1">
    <source>
        <dbReference type="ARBA" id="ARBA00004123"/>
    </source>
</evidence>
<evidence type="ECO:0000313" key="13">
    <source>
        <dbReference type="EMBL" id="CEK69077.1"/>
    </source>
</evidence>